<evidence type="ECO:0000256" key="1">
    <source>
        <dbReference type="SAM" id="MobiDB-lite"/>
    </source>
</evidence>
<protein>
    <submittedName>
        <fullName evidence="2">Uncharacterized protein</fullName>
    </submittedName>
</protein>
<gene>
    <name evidence="2" type="ORF">AKO1_014002</name>
</gene>
<evidence type="ECO:0000313" key="3">
    <source>
        <dbReference type="Proteomes" id="UP001431209"/>
    </source>
</evidence>
<dbReference type="AlphaFoldDB" id="A0AAW2Z1Q0"/>
<dbReference type="EMBL" id="JAOPGA020000984">
    <property type="protein sequence ID" value="KAL0483731.1"/>
    <property type="molecule type" value="Genomic_DNA"/>
</dbReference>
<comment type="caution">
    <text evidence="2">The sequence shown here is derived from an EMBL/GenBank/DDBJ whole genome shotgun (WGS) entry which is preliminary data.</text>
</comment>
<name>A0AAW2Z1Q0_9EUKA</name>
<sequence>MVVLEAITIGAVAYAINKNRKNKKKMNMITTTTTTTTTTHQPGATYIIQGAPGYPVMGPAPATSYLQEDRTLLAPTSTSSISTPVQTKTTPMSKQTVGTSTTPVTFSQESFSSAYQPVTNYEEVNLLGSTKIDTSLSIISIRNEFGSVVLNGSSGLLSSDSKSGLQTLSVNVFGSQLLNDLPEGKKYFVDATSNRGQKFNNMAFYYYGVSNNVHVFSVVSQ</sequence>
<dbReference type="Proteomes" id="UP001431209">
    <property type="component" value="Unassembled WGS sequence"/>
</dbReference>
<evidence type="ECO:0000313" key="2">
    <source>
        <dbReference type="EMBL" id="KAL0483731.1"/>
    </source>
</evidence>
<keyword evidence="3" id="KW-1185">Reference proteome</keyword>
<reference evidence="2 3" key="1">
    <citation type="submission" date="2024-03" db="EMBL/GenBank/DDBJ databases">
        <title>The Acrasis kona genome and developmental transcriptomes reveal deep origins of eukaryotic multicellular pathways.</title>
        <authorList>
            <person name="Sheikh S."/>
            <person name="Fu C.-J."/>
            <person name="Brown M.W."/>
            <person name="Baldauf S.L."/>
        </authorList>
    </citation>
    <scope>NUCLEOTIDE SEQUENCE [LARGE SCALE GENOMIC DNA]</scope>
    <source>
        <strain evidence="2 3">ATCC MYA-3509</strain>
    </source>
</reference>
<feature type="region of interest" description="Disordered" evidence="1">
    <location>
        <begin position="78"/>
        <end position="101"/>
    </location>
</feature>
<organism evidence="2 3">
    <name type="scientific">Acrasis kona</name>
    <dbReference type="NCBI Taxonomy" id="1008807"/>
    <lineage>
        <taxon>Eukaryota</taxon>
        <taxon>Discoba</taxon>
        <taxon>Heterolobosea</taxon>
        <taxon>Tetramitia</taxon>
        <taxon>Eutetramitia</taxon>
        <taxon>Acrasidae</taxon>
        <taxon>Acrasis</taxon>
    </lineage>
</organism>
<proteinExistence type="predicted"/>
<accession>A0AAW2Z1Q0</accession>